<name>A0A0J7ILE2_9FLAO</name>
<proteinExistence type="predicted"/>
<keyword evidence="2" id="KW-1185">Reference proteome</keyword>
<comment type="caution">
    <text evidence="1">The sequence shown here is derived from an EMBL/GenBank/DDBJ whole genome shotgun (WGS) entry which is preliminary data.</text>
</comment>
<gene>
    <name evidence="1" type="ORF">ACM46_04125</name>
</gene>
<dbReference type="Proteomes" id="UP000036261">
    <property type="component" value="Unassembled WGS sequence"/>
</dbReference>
<sequence>MSKKKLLIQEVFEKGKRESGKETKSAVAVYLWSYFDDHFSPSISDKTFIRYHDAFIRDDREINIDSDTLNKMSQYLGYKDFPDFSGTFIKKDEATDKTTVKISVDRDEETLSEKLSNIIINITNEQHFKMPDFLKQNGLGIMEIAFLACLVTGNVVFSNNKKVADGFSSPLGFVSNMESGADKKYMYWNGERYIATDSSFIRPGLEIKAMNVHQWRNFRKVMRKDTLTDVNALGRTWYSKYNNEVEFFTDDGTDPDNGRELRKSTSLIIYKYAGKQKDSIGAEE</sequence>
<evidence type="ECO:0000313" key="2">
    <source>
        <dbReference type="Proteomes" id="UP000036261"/>
    </source>
</evidence>
<dbReference type="EMBL" id="LFND01000001">
    <property type="protein sequence ID" value="KMQ66704.1"/>
    <property type="molecule type" value="Genomic_DNA"/>
</dbReference>
<dbReference type="OrthoDB" id="1340494at2"/>
<dbReference type="AlphaFoldDB" id="A0A0J7ILE2"/>
<dbReference type="STRING" id="558151.ACM46_04125"/>
<dbReference type="PATRIC" id="fig|558151.6.peg.862"/>
<evidence type="ECO:0000313" key="1">
    <source>
        <dbReference type="EMBL" id="KMQ66704.1"/>
    </source>
</evidence>
<protein>
    <submittedName>
        <fullName evidence="1">Uncharacterized protein</fullName>
    </submittedName>
</protein>
<organism evidence="1 2">
    <name type="scientific">Chryseobacterium angstadtii</name>
    <dbReference type="NCBI Taxonomy" id="558151"/>
    <lineage>
        <taxon>Bacteria</taxon>
        <taxon>Pseudomonadati</taxon>
        <taxon>Bacteroidota</taxon>
        <taxon>Flavobacteriia</taxon>
        <taxon>Flavobacteriales</taxon>
        <taxon>Weeksellaceae</taxon>
        <taxon>Chryseobacterium group</taxon>
        <taxon>Chryseobacterium</taxon>
    </lineage>
</organism>
<accession>A0A0J7ILE2</accession>
<reference evidence="1 2" key="1">
    <citation type="journal article" date="2013" name="Int. J. Syst. Evol. Microbiol.">
        <title>Chryseobacterium angstadtii sp. nov., isolated from a newt tank.</title>
        <authorList>
            <person name="Kirk K.E."/>
            <person name="Hoffman J.A."/>
            <person name="Smith K.A."/>
            <person name="Strahan B.L."/>
            <person name="Failor K.C."/>
            <person name="Krebs J.E."/>
            <person name="Gale A.N."/>
            <person name="Do T.D."/>
            <person name="Sontag T.C."/>
            <person name="Batties A.M."/>
            <person name="Mistiszyn K."/>
            <person name="Newman J.D."/>
        </authorList>
    </citation>
    <scope>NUCLEOTIDE SEQUENCE [LARGE SCALE GENOMIC DNA]</scope>
    <source>
        <strain evidence="1 2">KM</strain>
    </source>
</reference>
<dbReference type="RefSeq" id="WP_048505311.1">
    <property type="nucleotide sequence ID" value="NZ_LFND01000001.1"/>
</dbReference>